<dbReference type="Proteomes" id="UP000223968">
    <property type="component" value="Unassembled WGS sequence"/>
</dbReference>
<dbReference type="AlphaFoldDB" id="A0A2B7XGX8"/>
<dbReference type="GO" id="GO:0008168">
    <property type="term" value="F:methyltransferase activity"/>
    <property type="evidence" value="ECO:0007669"/>
    <property type="project" value="TreeGrafter"/>
</dbReference>
<feature type="domain" description="Methyltransferase" evidence="1">
    <location>
        <begin position="125"/>
        <end position="216"/>
    </location>
</feature>
<dbReference type="EMBL" id="PDNB01000079">
    <property type="protein sequence ID" value="PGH10984.1"/>
    <property type="molecule type" value="Genomic_DNA"/>
</dbReference>
<reference evidence="2 3" key="1">
    <citation type="submission" date="2017-10" db="EMBL/GenBank/DDBJ databases">
        <title>Comparative genomics in systemic dimorphic fungi from Ajellomycetaceae.</title>
        <authorList>
            <person name="Munoz J.F."/>
            <person name="Mcewen J.G."/>
            <person name="Clay O.K."/>
            <person name="Cuomo C.A."/>
        </authorList>
    </citation>
    <scope>NUCLEOTIDE SEQUENCE [LARGE SCALE GENOMIC DNA]</scope>
    <source>
        <strain evidence="2 3">UAMH5409</strain>
    </source>
</reference>
<protein>
    <recommendedName>
        <fullName evidence="1">Methyltransferase domain-containing protein</fullName>
    </recommendedName>
</protein>
<dbReference type="InterPro" id="IPR041698">
    <property type="entry name" value="Methyltransf_25"/>
</dbReference>
<keyword evidence="3" id="KW-1185">Reference proteome</keyword>
<dbReference type="Pfam" id="PF13649">
    <property type="entry name" value="Methyltransf_25"/>
    <property type="match status" value="1"/>
</dbReference>
<dbReference type="SUPFAM" id="SSF53335">
    <property type="entry name" value="S-adenosyl-L-methionine-dependent methyltransferases"/>
    <property type="match status" value="1"/>
</dbReference>
<dbReference type="CDD" id="cd02440">
    <property type="entry name" value="AdoMet_MTases"/>
    <property type="match status" value="1"/>
</dbReference>
<gene>
    <name evidence="2" type="ORF">AJ79_05135</name>
</gene>
<organism evidence="2 3">
    <name type="scientific">Helicocarpus griseus UAMH5409</name>
    <dbReference type="NCBI Taxonomy" id="1447875"/>
    <lineage>
        <taxon>Eukaryota</taxon>
        <taxon>Fungi</taxon>
        <taxon>Dikarya</taxon>
        <taxon>Ascomycota</taxon>
        <taxon>Pezizomycotina</taxon>
        <taxon>Eurotiomycetes</taxon>
        <taxon>Eurotiomycetidae</taxon>
        <taxon>Onygenales</taxon>
        <taxon>Ajellomycetaceae</taxon>
        <taxon>Helicocarpus</taxon>
    </lineage>
</organism>
<comment type="caution">
    <text evidence="2">The sequence shown here is derived from an EMBL/GenBank/DDBJ whole genome shotgun (WGS) entry which is preliminary data.</text>
</comment>
<accession>A0A2B7XGX8</accession>
<evidence type="ECO:0000259" key="1">
    <source>
        <dbReference type="Pfam" id="PF13649"/>
    </source>
</evidence>
<dbReference type="PANTHER" id="PTHR43591:SF24">
    <property type="entry name" value="2-METHOXY-6-POLYPRENYL-1,4-BENZOQUINOL METHYLASE, MITOCHONDRIAL"/>
    <property type="match status" value="1"/>
</dbReference>
<dbReference type="Gene3D" id="3.40.50.150">
    <property type="entry name" value="Vaccinia Virus protein VP39"/>
    <property type="match status" value="1"/>
</dbReference>
<name>A0A2B7XGX8_9EURO</name>
<dbReference type="OrthoDB" id="506498at2759"/>
<evidence type="ECO:0000313" key="3">
    <source>
        <dbReference type="Proteomes" id="UP000223968"/>
    </source>
</evidence>
<dbReference type="PANTHER" id="PTHR43591">
    <property type="entry name" value="METHYLTRANSFERASE"/>
    <property type="match status" value="1"/>
</dbReference>
<evidence type="ECO:0000313" key="2">
    <source>
        <dbReference type="EMBL" id="PGH10984.1"/>
    </source>
</evidence>
<sequence>MTEASRTTAEVHIFNPCIGPWTRGPYVIEYDAILSNGKIIPLSASGSNSAGYKNPESGTTELDESFLELVTYQGREFQKYSVENNIYLGPVDDDEIERLEVQHQVLSEVFENRLIFPPVPGPKRVLDCGYGNGTWAVEVAEQYPSCDVIGIDISPHMKPDETPENLWLQVDDLNRPFTFPTNYFDLVNSRLVASGLDKTRWPRYMQDIKRTLKRGGWVQMVEMYLNVQSDNGTITEENALRKWSKRYVEAIEESKDPRVGMKLGNLLSSAGFVNVETRLINLPLSAWPVDPRLREIGAMNRNNAHRLLRSLALYPLMERLHLSQEQFETLVTQAHAEIDNPSLKAYFPLYVSIGRKP</sequence>
<dbReference type="STRING" id="1447875.A0A2B7XGX8"/>
<proteinExistence type="predicted"/>
<dbReference type="InterPro" id="IPR029063">
    <property type="entry name" value="SAM-dependent_MTases_sf"/>
</dbReference>